<proteinExistence type="predicted"/>
<protein>
    <submittedName>
        <fullName evidence="3">Uncharacterized protein</fullName>
    </submittedName>
</protein>
<reference evidence="3" key="1">
    <citation type="submission" date="2020-06" db="EMBL/GenBank/DDBJ databases">
        <authorList>
            <person name="Onetto C."/>
        </authorList>
    </citation>
    <scope>NUCLEOTIDE SEQUENCE</scope>
</reference>
<feature type="coiled-coil region" evidence="1">
    <location>
        <begin position="133"/>
        <end position="174"/>
    </location>
</feature>
<keyword evidence="4" id="KW-1185">Reference proteome</keyword>
<dbReference type="OrthoDB" id="3878542at2759"/>
<comment type="caution">
    <text evidence="3">The sequence shown here is derived from an EMBL/GenBank/DDBJ whole genome shotgun (WGS) entry which is preliminary data.</text>
</comment>
<dbReference type="EMBL" id="CAIJEO010000004">
    <property type="protein sequence ID" value="CAD0091040.1"/>
    <property type="molecule type" value="Genomic_DNA"/>
</dbReference>
<feature type="region of interest" description="Disordered" evidence="2">
    <location>
        <begin position="102"/>
        <end position="128"/>
    </location>
</feature>
<name>A0A9N8PD89_9PEZI</name>
<evidence type="ECO:0000313" key="3">
    <source>
        <dbReference type="EMBL" id="CAD0091040.1"/>
    </source>
</evidence>
<evidence type="ECO:0000313" key="4">
    <source>
        <dbReference type="Proteomes" id="UP000714618"/>
    </source>
</evidence>
<organism evidence="3 4">
    <name type="scientific">Aureobasidium mustum</name>
    <dbReference type="NCBI Taxonomy" id="2773714"/>
    <lineage>
        <taxon>Eukaryota</taxon>
        <taxon>Fungi</taxon>
        <taxon>Dikarya</taxon>
        <taxon>Ascomycota</taxon>
        <taxon>Pezizomycotina</taxon>
        <taxon>Dothideomycetes</taxon>
        <taxon>Dothideomycetidae</taxon>
        <taxon>Dothideales</taxon>
        <taxon>Saccotheciaceae</taxon>
        <taxon>Aureobasidium</taxon>
    </lineage>
</organism>
<evidence type="ECO:0000256" key="1">
    <source>
        <dbReference type="SAM" id="Coils"/>
    </source>
</evidence>
<sequence>MSPSLRSLIDSGRISNRCLRRNDHCHQEISDRNLELARRILESVEFQAIDSNQDYQYEVDLWMLAGYSFCDSCQRVYPEQVESYHRMLIRCLAEEFRAPMDSVYDSGSTSGSNRTKTEPQRLKERRSCHPNELESLAKQIKQLEHQTDGFKRRISDLKQELEDERKQHQQLKFQHIQMVGYAEAKYAEMIQFGEAKHAEMMQFGEARFAELMQKIAGLETQNLLLQQQMQNQHTIDQQDMAKMIGTIKELNAELVQCYGQQYHIWLTPTSQHVVGHCA</sequence>
<feature type="compositionally biased region" description="Polar residues" evidence="2">
    <location>
        <begin position="105"/>
        <end position="114"/>
    </location>
</feature>
<dbReference type="Proteomes" id="UP000714618">
    <property type="component" value="Unassembled WGS sequence"/>
</dbReference>
<dbReference type="AlphaFoldDB" id="A0A9N8PD89"/>
<evidence type="ECO:0000256" key="2">
    <source>
        <dbReference type="SAM" id="MobiDB-lite"/>
    </source>
</evidence>
<accession>A0A9N8PD89</accession>
<feature type="compositionally biased region" description="Basic and acidic residues" evidence="2">
    <location>
        <begin position="115"/>
        <end position="128"/>
    </location>
</feature>
<gene>
    <name evidence="3" type="ORF">AWRI4233_LOCUS3006</name>
</gene>
<keyword evidence="1" id="KW-0175">Coiled coil</keyword>